<feature type="region of interest" description="Disordered" evidence="1">
    <location>
        <begin position="1"/>
        <end position="30"/>
    </location>
</feature>
<keyword evidence="2" id="KW-0472">Membrane</keyword>
<evidence type="ECO:0000256" key="1">
    <source>
        <dbReference type="SAM" id="MobiDB-lite"/>
    </source>
</evidence>
<evidence type="ECO:0000256" key="2">
    <source>
        <dbReference type="SAM" id="Phobius"/>
    </source>
</evidence>
<accession>A0A1L9P9V7</accession>
<proteinExistence type="predicted"/>
<dbReference type="Proteomes" id="UP000184073">
    <property type="component" value="Unassembled WGS sequence"/>
</dbReference>
<sequence>MDDWALARSRNRSSASRIPQTEREQSEFQTHAHQIKAELKRRGRKESEQQLALQIRCKDILASCLFVVLFAECLPRVLAFLYCREFSRSGMQPGLCIIGVPGFQFPHVLRLTENNSSVIEFI</sequence>
<reference evidence="4" key="1">
    <citation type="journal article" date="2017" name="Genome Biol.">
        <title>Comparative genomics reveals high biological diversity and specific adaptations in the industrially and medically important fungal genus Aspergillus.</title>
        <authorList>
            <person name="de Vries R.P."/>
            <person name="Riley R."/>
            <person name="Wiebenga A."/>
            <person name="Aguilar-Osorio G."/>
            <person name="Amillis S."/>
            <person name="Uchima C.A."/>
            <person name="Anderluh G."/>
            <person name="Asadollahi M."/>
            <person name="Askin M."/>
            <person name="Barry K."/>
            <person name="Battaglia E."/>
            <person name="Bayram O."/>
            <person name="Benocci T."/>
            <person name="Braus-Stromeyer S.A."/>
            <person name="Caldana C."/>
            <person name="Canovas D."/>
            <person name="Cerqueira G.C."/>
            <person name="Chen F."/>
            <person name="Chen W."/>
            <person name="Choi C."/>
            <person name="Clum A."/>
            <person name="Dos Santos R.A."/>
            <person name="Damasio A.R."/>
            <person name="Diallinas G."/>
            <person name="Emri T."/>
            <person name="Fekete E."/>
            <person name="Flipphi M."/>
            <person name="Freyberg S."/>
            <person name="Gallo A."/>
            <person name="Gournas C."/>
            <person name="Habgood R."/>
            <person name="Hainaut M."/>
            <person name="Harispe M.L."/>
            <person name="Henrissat B."/>
            <person name="Hilden K.S."/>
            <person name="Hope R."/>
            <person name="Hossain A."/>
            <person name="Karabika E."/>
            <person name="Karaffa L."/>
            <person name="Karanyi Z."/>
            <person name="Krasevec N."/>
            <person name="Kuo A."/>
            <person name="Kusch H."/>
            <person name="LaButti K."/>
            <person name="Lagendijk E.L."/>
            <person name="Lapidus A."/>
            <person name="Levasseur A."/>
            <person name="Lindquist E."/>
            <person name="Lipzen A."/>
            <person name="Logrieco A.F."/>
            <person name="MacCabe A."/>
            <person name="Maekelae M.R."/>
            <person name="Malavazi I."/>
            <person name="Melin P."/>
            <person name="Meyer V."/>
            <person name="Mielnichuk N."/>
            <person name="Miskei M."/>
            <person name="Molnar A.P."/>
            <person name="Mule G."/>
            <person name="Ngan C.Y."/>
            <person name="Orejas M."/>
            <person name="Orosz E."/>
            <person name="Ouedraogo J.P."/>
            <person name="Overkamp K.M."/>
            <person name="Park H.-S."/>
            <person name="Perrone G."/>
            <person name="Piumi F."/>
            <person name="Punt P.J."/>
            <person name="Ram A.F."/>
            <person name="Ramon A."/>
            <person name="Rauscher S."/>
            <person name="Record E."/>
            <person name="Riano-Pachon D.M."/>
            <person name="Robert V."/>
            <person name="Roehrig J."/>
            <person name="Ruller R."/>
            <person name="Salamov A."/>
            <person name="Salih N.S."/>
            <person name="Samson R.A."/>
            <person name="Sandor E."/>
            <person name="Sanguinetti M."/>
            <person name="Schuetze T."/>
            <person name="Sepcic K."/>
            <person name="Shelest E."/>
            <person name="Sherlock G."/>
            <person name="Sophianopoulou V."/>
            <person name="Squina F.M."/>
            <person name="Sun H."/>
            <person name="Susca A."/>
            <person name="Todd R.B."/>
            <person name="Tsang A."/>
            <person name="Unkles S.E."/>
            <person name="van de Wiele N."/>
            <person name="van Rossen-Uffink D."/>
            <person name="Oliveira J.V."/>
            <person name="Vesth T.C."/>
            <person name="Visser J."/>
            <person name="Yu J.-H."/>
            <person name="Zhou M."/>
            <person name="Andersen M.R."/>
            <person name="Archer D.B."/>
            <person name="Baker S.E."/>
            <person name="Benoit I."/>
            <person name="Brakhage A.A."/>
            <person name="Braus G.H."/>
            <person name="Fischer R."/>
            <person name="Frisvad J.C."/>
            <person name="Goldman G.H."/>
            <person name="Houbraken J."/>
            <person name="Oakley B."/>
            <person name="Pocsi I."/>
            <person name="Scazzocchio C."/>
            <person name="Seiboth B."/>
            <person name="vanKuyk P.A."/>
            <person name="Wortman J."/>
            <person name="Dyer P.S."/>
            <person name="Grigoriev I.V."/>
        </authorList>
    </citation>
    <scope>NUCLEOTIDE SEQUENCE [LARGE SCALE GENOMIC DNA]</scope>
    <source>
        <strain evidence="4">CBS 583.65</strain>
    </source>
</reference>
<dbReference type="AlphaFoldDB" id="A0A1L9P9V7"/>
<keyword evidence="4" id="KW-1185">Reference proteome</keyword>
<dbReference type="GeneID" id="63728715"/>
<name>A0A1L9P9V7_ASPVE</name>
<keyword evidence="2" id="KW-0812">Transmembrane</keyword>
<dbReference type="VEuPathDB" id="FungiDB:ASPVEDRAFT_450846"/>
<evidence type="ECO:0000313" key="4">
    <source>
        <dbReference type="Proteomes" id="UP000184073"/>
    </source>
</evidence>
<dbReference type="RefSeq" id="XP_040664015.1">
    <property type="nucleotide sequence ID" value="XM_040813204.1"/>
</dbReference>
<protein>
    <submittedName>
        <fullName evidence="3">Uncharacterized protein</fullName>
    </submittedName>
</protein>
<organism evidence="3 4">
    <name type="scientific">Aspergillus versicolor CBS 583.65</name>
    <dbReference type="NCBI Taxonomy" id="1036611"/>
    <lineage>
        <taxon>Eukaryota</taxon>
        <taxon>Fungi</taxon>
        <taxon>Dikarya</taxon>
        <taxon>Ascomycota</taxon>
        <taxon>Pezizomycotina</taxon>
        <taxon>Eurotiomycetes</taxon>
        <taxon>Eurotiomycetidae</taxon>
        <taxon>Eurotiales</taxon>
        <taxon>Aspergillaceae</taxon>
        <taxon>Aspergillus</taxon>
        <taxon>Aspergillus subgen. Nidulantes</taxon>
    </lineage>
</organism>
<evidence type="ECO:0000313" key="3">
    <source>
        <dbReference type="EMBL" id="OJI98252.1"/>
    </source>
</evidence>
<dbReference type="EMBL" id="KV878126">
    <property type="protein sequence ID" value="OJI98252.1"/>
    <property type="molecule type" value="Genomic_DNA"/>
</dbReference>
<gene>
    <name evidence="3" type="ORF">ASPVEDRAFT_450846</name>
</gene>
<keyword evidence="2" id="KW-1133">Transmembrane helix</keyword>
<feature type="transmembrane region" description="Helical" evidence="2">
    <location>
        <begin position="60"/>
        <end position="83"/>
    </location>
</feature>